<protein>
    <submittedName>
        <fullName evidence="2">Amino acid adenylation domain-containing protein</fullName>
    </submittedName>
</protein>
<dbReference type="Proteomes" id="UP000788426">
    <property type="component" value="Unassembled WGS sequence"/>
</dbReference>
<dbReference type="PROSITE" id="PS00455">
    <property type="entry name" value="AMP_BINDING"/>
    <property type="match status" value="1"/>
</dbReference>
<sequence>MNFNNIVLEPLLFSLTQRHHCNAYCIKEEFFTYERLAQEVAKIRTLLAHVSDKNVGLVANDDIYTYASIYALWLEGKAYVPLHPGQPLERCLDIIQQVGMTVVLDSSKSTRYNDIPVVNTSLEAPKDYVLEAPKAAEESDLAYILFTSGSTGRPKGVQIMRSNVAAFVDAFHSLGFIATPEDRCLQMFDLTFDMSVQSYLIPILGGACTYTVSYERIKYQAVFELLDDHRLTMASLVPSVIHYLRPYMDEIDQPEMRYCFFAGEALPTDDTREWSKCIPNAQIWNLYGPTENTIYCTAYLYKREEQNKETNGTLSIGFAMKGTEVIFVDDDTKLLPNNTKGEMCLAGPCLTKGYWKDEEKNKQAFFEHDGKRFYRTGDVCAIDDEGDIGYYGRKDSQIKIQGFRIELGEIEHVARSFYNEEFAVVALPLYDGDNNCFIHIVIETATLNDEEGLMNHFKKLLPHYMIPAKVHAVAKFPLNISNKIDRKQLLERIKNEK</sequence>
<reference evidence="2 3" key="1">
    <citation type="submission" date="2021-07" db="EMBL/GenBank/DDBJ databases">
        <title>Genomic diversity and antimicrobial resistance of Prevotella spp. isolated from chronic lung disease airways.</title>
        <authorList>
            <person name="Webb K.A."/>
            <person name="Olagoke O.S."/>
            <person name="Baird T."/>
            <person name="Neill J."/>
            <person name="Pham A."/>
            <person name="Wells T.J."/>
            <person name="Ramsay K.A."/>
            <person name="Bell S.C."/>
            <person name="Sarovich D.S."/>
            <person name="Price E.P."/>
        </authorList>
    </citation>
    <scope>NUCLEOTIDE SEQUENCE [LARGE SCALE GENOMIC DNA]</scope>
    <source>
        <strain evidence="2 3">SCHI0011.S.12</strain>
    </source>
</reference>
<comment type="caution">
    <text evidence="2">The sequence shown here is derived from an EMBL/GenBank/DDBJ whole genome shotgun (WGS) entry which is preliminary data.</text>
</comment>
<name>A0ABS6YGT9_9BACT</name>
<evidence type="ECO:0000259" key="1">
    <source>
        <dbReference type="Pfam" id="PF00501"/>
    </source>
</evidence>
<evidence type="ECO:0000313" key="2">
    <source>
        <dbReference type="EMBL" id="MBW4769939.1"/>
    </source>
</evidence>
<dbReference type="NCBIfam" id="TIGR01733">
    <property type="entry name" value="AA-adenyl-dom"/>
    <property type="match status" value="1"/>
</dbReference>
<dbReference type="InterPro" id="IPR020845">
    <property type="entry name" value="AMP-binding_CS"/>
</dbReference>
<dbReference type="InterPro" id="IPR010071">
    <property type="entry name" value="AA_adenyl_dom"/>
</dbReference>
<dbReference type="RefSeq" id="WP_219482081.1">
    <property type="nucleotide sequence ID" value="NZ_JAHXCT010000007.1"/>
</dbReference>
<dbReference type="Pfam" id="PF00501">
    <property type="entry name" value="AMP-binding"/>
    <property type="match status" value="1"/>
</dbReference>
<evidence type="ECO:0000313" key="3">
    <source>
        <dbReference type="Proteomes" id="UP000788426"/>
    </source>
</evidence>
<keyword evidence="3" id="KW-1185">Reference proteome</keyword>
<proteinExistence type="predicted"/>
<accession>A0ABS6YGT9</accession>
<organism evidence="2 3">
    <name type="scientific">Hoylesella nanceiensis</name>
    <dbReference type="NCBI Taxonomy" id="425941"/>
    <lineage>
        <taxon>Bacteria</taxon>
        <taxon>Pseudomonadati</taxon>
        <taxon>Bacteroidota</taxon>
        <taxon>Bacteroidia</taxon>
        <taxon>Bacteroidales</taxon>
        <taxon>Prevotellaceae</taxon>
        <taxon>Hoylesella</taxon>
    </lineage>
</organism>
<dbReference type="InterPro" id="IPR000873">
    <property type="entry name" value="AMP-dep_synth/lig_dom"/>
</dbReference>
<dbReference type="PANTHER" id="PTHR45527">
    <property type="entry name" value="NONRIBOSOMAL PEPTIDE SYNTHETASE"/>
    <property type="match status" value="1"/>
</dbReference>
<feature type="domain" description="AMP-dependent synthetase/ligase" evidence="1">
    <location>
        <begin position="24"/>
        <end position="355"/>
    </location>
</feature>
<dbReference type="PANTHER" id="PTHR45527:SF1">
    <property type="entry name" value="FATTY ACID SYNTHASE"/>
    <property type="match status" value="1"/>
</dbReference>
<dbReference type="EMBL" id="JAHXCT010000007">
    <property type="protein sequence ID" value="MBW4769939.1"/>
    <property type="molecule type" value="Genomic_DNA"/>
</dbReference>
<gene>
    <name evidence="2" type="ORF">KZO38_09265</name>
</gene>